<keyword evidence="5" id="KW-0732">Signal</keyword>
<evidence type="ECO:0000259" key="6">
    <source>
        <dbReference type="Pfam" id="PF00884"/>
    </source>
</evidence>
<dbReference type="KEGG" id="osu:NT6N_20540"/>
<comment type="similarity">
    <text evidence="1">Belongs to the sulfatase family.</text>
</comment>
<evidence type="ECO:0000256" key="5">
    <source>
        <dbReference type="SAM" id="SignalP"/>
    </source>
</evidence>
<dbReference type="SUPFAM" id="SSF53649">
    <property type="entry name" value="Alkaline phosphatase-like"/>
    <property type="match status" value="1"/>
</dbReference>
<dbReference type="InterPro" id="IPR000917">
    <property type="entry name" value="Sulfatase_N"/>
</dbReference>
<proteinExistence type="inferred from homology"/>
<sequence length="487" mass="53688">MKLRRGLAKWIGVVAVAVPSFAHSAEQGKPPNIVVILADDMGYGDARCYNEDSKIPTPHLDKLASEGMRFTDAHTPSSVCSPTRYAMLTGRYAWRTELKRQVLWAWDRPLIENGRLTMASMLNQHGYHTACIGKWHLGWEWRTAVGTAMPTSLKIGQSNHKLRVKLAEKVDYTQELGGGPLGAGFDYYFGDDMVNQPPYLWIENQRCLTQPTEPLLKGIREGCSNGPATPGWDQTKVLPRITDRAVQYLRTRGATKDRPFFLYFALTAPHLPVMPGEAYVGKSSYGSYGDFVHHVDAIVGQVDKALAKAGLAENTLVIFTSDNGSFAPRKNGHSPNGALRGKKGSIYEGGHRVPFIVRWPDKIKPGSVNGQLVGVNDLMATVAAIVGHSLPDDAAEDSVNFLPTLLDATKAVRQDLVAHSANGEFALRDGDWKLISNARRKPTQLYHLGNDPAESKNLIAAEKEVVARFAAKLERYHQQGRSVDRKP</sequence>
<accession>A0AAT9FLY0</accession>
<dbReference type="CDD" id="cd16143">
    <property type="entry name" value="ARS_like"/>
    <property type="match status" value="1"/>
</dbReference>
<feature type="chain" id="PRO_5043613823" evidence="5">
    <location>
        <begin position="25"/>
        <end position="487"/>
    </location>
</feature>
<evidence type="ECO:0000256" key="4">
    <source>
        <dbReference type="ARBA" id="ARBA00022837"/>
    </source>
</evidence>
<evidence type="ECO:0000256" key="3">
    <source>
        <dbReference type="ARBA" id="ARBA00022801"/>
    </source>
</evidence>
<dbReference type="PANTHER" id="PTHR42693">
    <property type="entry name" value="ARYLSULFATASE FAMILY MEMBER"/>
    <property type="match status" value="1"/>
</dbReference>
<gene>
    <name evidence="7" type="ORF">NT6N_20540</name>
</gene>
<keyword evidence="3" id="KW-0378">Hydrolase</keyword>
<evidence type="ECO:0000256" key="1">
    <source>
        <dbReference type="ARBA" id="ARBA00008779"/>
    </source>
</evidence>
<dbReference type="InterPro" id="IPR024607">
    <property type="entry name" value="Sulfatase_CS"/>
</dbReference>
<dbReference type="InterPro" id="IPR050738">
    <property type="entry name" value="Sulfatase"/>
</dbReference>
<dbReference type="EMBL" id="AP026866">
    <property type="protein sequence ID" value="BDS07014.1"/>
    <property type="molecule type" value="Genomic_DNA"/>
</dbReference>
<dbReference type="InterPro" id="IPR017850">
    <property type="entry name" value="Alkaline_phosphatase_core_sf"/>
</dbReference>
<protein>
    <submittedName>
        <fullName evidence="7">Arylsulfatase</fullName>
    </submittedName>
</protein>
<dbReference type="PANTHER" id="PTHR42693:SF53">
    <property type="entry name" value="ENDO-4-O-SULFATASE"/>
    <property type="match status" value="1"/>
</dbReference>
<feature type="domain" description="Sulfatase N-terminal" evidence="6">
    <location>
        <begin position="31"/>
        <end position="387"/>
    </location>
</feature>
<dbReference type="GO" id="GO:0004065">
    <property type="term" value="F:arylsulfatase activity"/>
    <property type="evidence" value="ECO:0007669"/>
    <property type="project" value="TreeGrafter"/>
</dbReference>
<dbReference type="Pfam" id="PF00884">
    <property type="entry name" value="Sulfatase"/>
    <property type="match status" value="1"/>
</dbReference>
<feature type="signal peptide" evidence="5">
    <location>
        <begin position="1"/>
        <end position="24"/>
    </location>
</feature>
<dbReference type="GO" id="GO:0046872">
    <property type="term" value="F:metal ion binding"/>
    <property type="evidence" value="ECO:0007669"/>
    <property type="project" value="UniProtKB-KW"/>
</dbReference>
<evidence type="ECO:0000256" key="2">
    <source>
        <dbReference type="ARBA" id="ARBA00022723"/>
    </source>
</evidence>
<reference evidence="7" key="1">
    <citation type="submission" date="2024-07" db="EMBL/GenBank/DDBJ databases">
        <title>Complete genome sequence of Verrucomicrobiaceae bacterium NT6N.</title>
        <authorList>
            <person name="Huang C."/>
            <person name="Takami H."/>
            <person name="Hamasaki K."/>
        </authorList>
    </citation>
    <scope>NUCLEOTIDE SEQUENCE</scope>
    <source>
        <strain evidence="7">NT6N</strain>
    </source>
</reference>
<keyword evidence="4" id="KW-0106">Calcium</keyword>
<dbReference type="Gene3D" id="3.30.1120.10">
    <property type="match status" value="1"/>
</dbReference>
<keyword evidence="2" id="KW-0479">Metal-binding</keyword>
<name>A0AAT9FLY0_9BACT</name>
<dbReference type="PROSITE" id="PS00149">
    <property type="entry name" value="SULFATASE_2"/>
    <property type="match status" value="1"/>
</dbReference>
<dbReference type="PROSITE" id="PS00523">
    <property type="entry name" value="SULFATASE_1"/>
    <property type="match status" value="1"/>
</dbReference>
<evidence type="ECO:0000313" key="7">
    <source>
        <dbReference type="EMBL" id="BDS07014.1"/>
    </source>
</evidence>
<dbReference type="Gene3D" id="3.40.720.10">
    <property type="entry name" value="Alkaline Phosphatase, subunit A"/>
    <property type="match status" value="1"/>
</dbReference>
<organism evidence="7">
    <name type="scientific">Oceaniferula spumae</name>
    <dbReference type="NCBI Taxonomy" id="2979115"/>
    <lineage>
        <taxon>Bacteria</taxon>
        <taxon>Pseudomonadati</taxon>
        <taxon>Verrucomicrobiota</taxon>
        <taxon>Verrucomicrobiia</taxon>
        <taxon>Verrucomicrobiales</taxon>
        <taxon>Verrucomicrobiaceae</taxon>
        <taxon>Oceaniferula</taxon>
    </lineage>
</organism>
<dbReference type="AlphaFoldDB" id="A0AAT9FLY0"/>